<evidence type="ECO:0000313" key="2">
    <source>
        <dbReference type="Proteomes" id="UP000638648"/>
    </source>
</evidence>
<dbReference type="EMBL" id="JADBEM010000001">
    <property type="protein sequence ID" value="MBE1603174.1"/>
    <property type="molecule type" value="Genomic_DNA"/>
</dbReference>
<proteinExistence type="predicted"/>
<gene>
    <name evidence="1" type="ORF">HEB94_000022</name>
</gene>
<accession>A0A927MMC5</accession>
<organism evidence="1 2">
    <name type="scientific">Actinopolymorpha pittospori</name>
    <dbReference type="NCBI Taxonomy" id="648752"/>
    <lineage>
        <taxon>Bacteria</taxon>
        <taxon>Bacillati</taxon>
        <taxon>Actinomycetota</taxon>
        <taxon>Actinomycetes</taxon>
        <taxon>Propionibacteriales</taxon>
        <taxon>Actinopolymorphaceae</taxon>
        <taxon>Actinopolymorpha</taxon>
    </lineage>
</organism>
<dbReference type="Proteomes" id="UP000638648">
    <property type="component" value="Unassembled WGS sequence"/>
</dbReference>
<sequence length="95" mass="10126">MLYVDDLNDAADQLGLRVADSGANVLLAVGGYNVVFDRLVEVDDIRYAAPSQVAVDLLTGPGRNPSEGQALLDWMERHESEWRSRPAGGGTGSAP</sequence>
<dbReference type="RefSeq" id="WP_238363309.1">
    <property type="nucleotide sequence ID" value="NZ_BAABJL010000056.1"/>
</dbReference>
<keyword evidence="2" id="KW-1185">Reference proteome</keyword>
<reference evidence="1" key="1">
    <citation type="submission" date="2020-10" db="EMBL/GenBank/DDBJ databases">
        <title>Sequencing the genomes of 1000 actinobacteria strains.</title>
        <authorList>
            <person name="Klenk H.-P."/>
        </authorList>
    </citation>
    <scope>NUCLEOTIDE SEQUENCE</scope>
    <source>
        <strain evidence="1">DSM 45354</strain>
    </source>
</reference>
<evidence type="ECO:0000313" key="1">
    <source>
        <dbReference type="EMBL" id="MBE1603174.1"/>
    </source>
</evidence>
<comment type="caution">
    <text evidence="1">The sequence shown here is derived from an EMBL/GenBank/DDBJ whole genome shotgun (WGS) entry which is preliminary data.</text>
</comment>
<protein>
    <submittedName>
        <fullName evidence="1">Uncharacterized protein</fullName>
    </submittedName>
</protein>
<name>A0A927MMC5_9ACTN</name>
<dbReference type="AlphaFoldDB" id="A0A927MMC5"/>